<gene>
    <name evidence="8" type="ORF">HPB52_007814</name>
</gene>
<evidence type="ECO:0000313" key="8">
    <source>
        <dbReference type="EMBL" id="KAH7943411.1"/>
    </source>
</evidence>
<organism evidence="8 9">
    <name type="scientific">Rhipicephalus sanguineus</name>
    <name type="common">Brown dog tick</name>
    <name type="synonym">Ixodes sanguineus</name>
    <dbReference type="NCBI Taxonomy" id="34632"/>
    <lineage>
        <taxon>Eukaryota</taxon>
        <taxon>Metazoa</taxon>
        <taxon>Ecdysozoa</taxon>
        <taxon>Arthropoda</taxon>
        <taxon>Chelicerata</taxon>
        <taxon>Arachnida</taxon>
        <taxon>Acari</taxon>
        <taxon>Parasitiformes</taxon>
        <taxon>Ixodida</taxon>
        <taxon>Ixodoidea</taxon>
        <taxon>Ixodidae</taxon>
        <taxon>Rhipicephalinae</taxon>
        <taxon>Rhipicephalus</taxon>
        <taxon>Rhipicephalus</taxon>
    </lineage>
</organism>
<evidence type="ECO:0000313" key="9">
    <source>
        <dbReference type="Proteomes" id="UP000821837"/>
    </source>
</evidence>
<keyword evidence="3" id="KW-1003">Cell membrane</keyword>
<dbReference type="PANTHER" id="PTHR42985">
    <property type="entry name" value="SODIUM-COUPLED MONOCARBOXYLATE TRANSPORTER"/>
    <property type="match status" value="1"/>
</dbReference>
<evidence type="ECO:0000256" key="3">
    <source>
        <dbReference type="ARBA" id="ARBA00022475"/>
    </source>
</evidence>
<evidence type="ECO:0000256" key="4">
    <source>
        <dbReference type="ARBA" id="ARBA00023053"/>
    </source>
</evidence>
<dbReference type="AlphaFoldDB" id="A0A9D4PHT6"/>
<sequence length="110" mass="12082">MLASSITAAGIIAFVAHYYHHGFHTLWAIPVFIPVGLIVTYLFLPVLYELKVTSIFEGGLRSVVWADCVQAVIMTGSPLVIIGKILYDSSNGVESPRPLNDLDISAYFLR</sequence>
<keyword evidence="7" id="KW-0472">Membrane</keyword>
<name>A0A9D4PHT6_RHISA</name>
<evidence type="ECO:0000256" key="2">
    <source>
        <dbReference type="ARBA" id="ARBA00022448"/>
    </source>
</evidence>
<evidence type="ECO:0000256" key="7">
    <source>
        <dbReference type="SAM" id="Phobius"/>
    </source>
</evidence>
<dbReference type="EMBL" id="JABSTV010001253">
    <property type="protein sequence ID" value="KAH7943411.1"/>
    <property type="molecule type" value="Genomic_DNA"/>
</dbReference>
<keyword evidence="5" id="KW-0406">Ion transport</keyword>
<reference evidence="8" key="2">
    <citation type="submission" date="2021-09" db="EMBL/GenBank/DDBJ databases">
        <authorList>
            <person name="Jia N."/>
            <person name="Wang J."/>
            <person name="Shi W."/>
            <person name="Du L."/>
            <person name="Sun Y."/>
            <person name="Zhan W."/>
            <person name="Jiang J."/>
            <person name="Wang Q."/>
            <person name="Zhang B."/>
            <person name="Ji P."/>
            <person name="Sakyi L.B."/>
            <person name="Cui X."/>
            <person name="Yuan T."/>
            <person name="Jiang B."/>
            <person name="Yang W."/>
            <person name="Lam T.T.-Y."/>
            <person name="Chang Q."/>
            <person name="Ding S."/>
            <person name="Wang X."/>
            <person name="Zhu J."/>
            <person name="Ruan X."/>
            <person name="Zhao L."/>
            <person name="Wei J."/>
            <person name="Que T."/>
            <person name="Du C."/>
            <person name="Cheng J."/>
            <person name="Dai P."/>
            <person name="Han X."/>
            <person name="Huang E."/>
            <person name="Gao Y."/>
            <person name="Liu J."/>
            <person name="Shao H."/>
            <person name="Ye R."/>
            <person name="Li L."/>
            <person name="Wei W."/>
            <person name="Wang X."/>
            <person name="Wang C."/>
            <person name="Huo Q."/>
            <person name="Li W."/>
            <person name="Guo W."/>
            <person name="Chen H."/>
            <person name="Chen S."/>
            <person name="Zhou L."/>
            <person name="Zhou L."/>
            <person name="Ni X."/>
            <person name="Tian J."/>
            <person name="Zhou Y."/>
            <person name="Sheng Y."/>
            <person name="Liu T."/>
            <person name="Pan Y."/>
            <person name="Xia L."/>
            <person name="Li J."/>
            <person name="Zhao F."/>
            <person name="Cao W."/>
        </authorList>
    </citation>
    <scope>NUCLEOTIDE SEQUENCE</scope>
    <source>
        <strain evidence="8">Rsan-2018</strain>
        <tissue evidence="8">Larvae</tissue>
    </source>
</reference>
<keyword evidence="7" id="KW-0812">Transmembrane</keyword>
<dbReference type="GO" id="GO:0015293">
    <property type="term" value="F:symporter activity"/>
    <property type="evidence" value="ECO:0007669"/>
    <property type="project" value="TreeGrafter"/>
</dbReference>
<dbReference type="GO" id="GO:0005886">
    <property type="term" value="C:plasma membrane"/>
    <property type="evidence" value="ECO:0007669"/>
    <property type="project" value="UniProtKB-SubCell"/>
</dbReference>
<evidence type="ECO:0000256" key="6">
    <source>
        <dbReference type="ARBA" id="ARBA00023201"/>
    </source>
</evidence>
<keyword evidence="4" id="KW-0915">Sodium</keyword>
<dbReference type="InterPro" id="IPR051163">
    <property type="entry name" value="Sodium:Solute_Symporter_SSF"/>
</dbReference>
<comment type="caution">
    <text evidence="8">The sequence shown here is derived from an EMBL/GenBank/DDBJ whole genome shotgun (WGS) entry which is preliminary data.</text>
</comment>
<keyword evidence="9" id="KW-1185">Reference proteome</keyword>
<feature type="transmembrane region" description="Helical" evidence="7">
    <location>
        <begin position="26"/>
        <end position="48"/>
    </location>
</feature>
<accession>A0A9D4PHT6</accession>
<comment type="subcellular location">
    <subcellularLocation>
        <location evidence="1">Cell membrane</location>
        <topology evidence="1">Multi-pass membrane protein</topology>
    </subcellularLocation>
</comment>
<dbReference type="Proteomes" id="UP000821837">
    <property type="component" value="Unassembled WGS sequence"/>
</dbReference>
<keyword evidence="7" id="KW-1133">Transmembrane helix</keyword>
<keyword evidence="2" id="KW-0813">Transport</keyword>
<reference evidence="8" key="1">
    <citation type="journal article" date="2020" name="Cell">
        <title>Large-Scale Comparative Analyses of Tick Genomes Elucidate Their Genetic Diversity and Vector Capacities.</title>
        <authorList>
            <consortium name="Tick Genome and Microbiome Consortium (TIGMIC)"/>
            <person name="Jia N."/>
            <person name="Wang J."/>
            <person name="Shi W."/>
            <person name="Du L."/>
            <person name="Sun Y."/>
            <person name="Zhan W."/>
            <person name="Jiang J.F."/>
            <person name="Wang Q."/>
            <person name="Zhang B."/>
            <person name="Ji P."/>
            <person name="Bell-Sakyi L."/>
            <person name="Cui X.M."/>
            <person name="Yuan T.T."/>
            <person name="Jiang B.G."/>
            <person name="Yang W.F."/>
            <person name="Lam T.T."/>
            <person name="Chang Q.C."/>
            <person name="Ding S.J."/>
            <person name="Wang X.J."/>
            <person name="Zhu J.G."/>
            <person name="Ruan X.D."/>
            <person name="Zhao L."/>
            <person name="Wei J.T."/>
            <person name="Ye R.Z."/>
            <person name="Que T.C."/>
            <person name="Du C.H."/>
            <person name="Zhou Y.H."/>
            <person name="Cheng J.X."/>
            <person name="Dai P.F."/>
            <person name="Guo W.B."/>
            <person name="Han X.H."/>
            <person name="Huang E.J."/>
            <person name="Li L.F."/>
            <person name="Wei W."/>
            <person name="Gao Y.C."/>
            <person name="Liu J.Z."/>
            <person name="Shao H.Z."/>
            <person name="Wang X."/>
            <person name="Wang C.C."/>
            <person name="Yang T.C."/>
            <person name="Huo Q.B."/>
            <person name="Li W."/>
            <person name="Chen H.Y."/>
            <person name="Chen S.E."/>
            <person name="Zhou L.G."/>
            <person name="Ni X.B."/>
            <person name="Tian J.H."/>
            <person name="Sheng Y."/>
            <person name="Liu T."/>
            <person name="Pan Y.S."/>
            <person name="Xia L.Y."/>
            <person name="Li J."/>
            <person name="Zhao F."/>
            <person name="Cao W.C."/>
        </authorList>
    </citation>
    <scope>NUCLEOTIDE SEQUENCE</scope>
    <source>
        <strain evidence="8">Rsan-2018</strain>
    </source>
</reference>
<proteinExistence type="predicted"/>
<dbReference type="Gene3D" id="1.20.1730.10">
    <property type="entry name" value="Sodium/glucose cotransporter"/>
    <property type="match status" value="1"/>
</dbReference>
<dbReference type="VEuPathDB" id="VectorBase:RSAN_046549"/>
<evidence type="ECO:0000256" key="5">
    <source>
        <dbReference type="ARBA" id="ARBA00023065"/>
    </source>
</evidence>
<dbReference type="InterPro" id="IPR038377">
    <property type="entry name" value="Na/Glc_symporter_sf"/>
</dbReference>
<protein>
    <submittedName>
        <fullName evidence="8">Uncharacterized protein</fullName>
    </submittedName>
</protein>
<evidence type="ECO:0000256" key="1">
    <source>
        <dbReference type="ARBA" id="ARBA00004651"/>
    </source>
</evidence>
<dbReference type="GO" id="GO:0006814">
    <property type="term" value="P:sodium ion transport"/>
    <property type="evidence" value="ECO:0007669"/>
    <property type="project" value="UniProtKB-KW"/>
</dbReference>
<keyword evidence="6" id="KW-0739">Sodium transport</keyword>
<dbReference type="PANTHER" id="PTHR42985:SF40">
    <property type="entry name" value="LD47995P-RELATED"/>
    <property type="match status" value="1"/>
</dbReference>